<gene>
    <name evidence="2" type="ORF">CRV019</name>
</gene>
<evidence type="ECO:0000256" key="1">
    <source>
        <dbReference type="SAM" id="MobiDB-lite"/>
    </source>
</evidence>
<sequence>MLEAERGDAGYFTDGDDVDDGSDPDEDGAADPFEHSIVEYDRFPPLSGIRHDLLCVSITLGPETRETLYLRFLNALGAVETIMRVIPVSALEEPFAYEHQIVLSREYFSRYAAMDMMACSSPDAPDPCAYIFSAAGIDAINAFTASARDPEEEPTATYQFFV</sequence>
<keyword evidence="3" id="KW-1185">Reference proteome</keyword>
<name>Q070N2_CPRVZ</name>
<evidence type="ECO:0000313" key="3">
    <source>
        <dbReference type="Proteomes" id="UP000011300"/>
    </source>
</evidence>
<feature type="region of interest" description="Disordered" evidence="1">
    <location>
        <begin position="1"/>
        <end position="31"/>
    </location>
</feature>
<dbReference type="GeneID" id="4363464"/>
<feature type="compositionally biased region" description="Acidic residues" evidence="1">
    <location>
        <begin position="14"/>
        <end position="29"/>
    </location>
</feature>
<dbReference type="RefSeq" id="YP_784209.1">
    <property type="nucleotide sequence ID" value="NC_008030.1"/>
</dbReference>
<dbReference type="Proteomes" id="UP000011300">
    <property type="component" value="Segment"/>
</dbReference>
<organismHost>
    <name type="scientific">Crocodylus johnstoni</name>
    <name type="common">Australian freshwater crocodile</name>
    <dbReference type="NCBI Taxonomy" id="184234"/>
</organismHost>
<evidence type="ECO:0000313" key="2">
    <source>
        <dbReference type="EMBL" id="ABJ08910.1"/>
    </source>
</evidence>
<dbReference type="KEGG" id="vg:4363464"/>
<organismHost>
    <name type="scientific">Crocodylus niloticus</name>
    <name type="common">Nile crocodile</name>
    <name type="synonym">African crocodile</name>
    <dbReference type="NCBI Taxonomy" id="8501"/>
</organismHost>
<dbReference type="EMBL" id="DQ356948">
    <property type="protein sequence ID" value="ABJ08910.1"/>
    <property type="molecule type" value="Genomic_DNA"/>
</dbReference>
<protein>
    <submittedName>
        <fullName evidence="2">Uncharacterized protein</fullName>
    </submittedName>
</protein>
<reference evidence="2 3" key="1">
    <citation type="journal article" date="2006" name="J. Virol.">
        <title>Genome of crocodilepox virus.</title>
        <authorList>
            <person name="Afonso C.L."/>
            <person name="Tulman E.R."/>
            <person name="Delhon G."/>
            <person name="Lu Z."/>
            <person name="Viljoen G.J."/>
            <person name="Wallace D.B."/>
            <person name="Kutish G.F."/>
            <person name="Rock D.L."/>
        </authorList>
    </citation>
    <scope>NUCLEOTIDE SEQUENCE [LARGE SCALE GENOMIC DNA]</scope>
    <source>
        <strain evidence="3">Isolate Crocodylus niloticus/Zimbabwe/Ume/2001</strain>
    </source>
</reference>
<proteinExistence type="predicted"/>
<organism evidence="2 3">
    <name type="scientific">Nile crocodilepox virus (isolate Crocodylus niloticus/Zimbabwe/Ume/2001)</name>
    <name type="common">CRV</name>
    <dbReference type="NCBI Taxonomy" id="1289473"/>
    <lineage>
        <taxon>Viruses</taxon>
        <taxon>Varidnaviria</taxon>
        <taxon>Bamfordvirae</taxon>
        <taxon>Nucleocytoviricota</taxon>
        <taxon>Pokkesviricetes</taxon>
        <taxon>Chitovirales</taxon>
        <taxon>Poxviridae</taxon>
        <taxon>Chordopoxvirinae</taxon>
        <taxon>Crocodylidpoxvirus</taxon>
        <taxon>Crocodylidpoxvirus nilecrocodilepox</taxon>
        <taxon>Nile crocodilepox virus</taxon>
    </lineage>
</organism>
<accession>Q070N2</accession>
<organismHost>
    <name type="scientific">Crocodylus porosus</name>
    <name type="common">Saltwater crocodile</name>
    <name type="synonym">Estuarine crocodile</name>
    <dbReference type="NCBI Taxonomy" id="8502"/>
</organismHost>